<dbReference type="Proteomes" id="UP000000379">
    <property type="component" value="Chromosome"/>
</dbReference>
<dbReference type="CDD" id="cd01562">
    <property type="entry name" value="Thr-dehyd"/>
    <property type="match status" value="1"/>
</dbReference>
<evidence type="ECO:0000256" key="1">
    <source>
        <dbReference type="ARBA" id="ARBA00001933"/>
    </source>
</evidence>
<dbReference type="eggNOG" id="COG1171">
    <property type="taxonomic scope" value="Bacteria"/>
</dbReference>
<dbReference type="HOGENOM" id="CLU_021152_4_2_0"/>
<evidence type="ECO:0000256" key="4">
    <source>
        <dbReference type="ARBA" id="ARBA00023239"/>
    </source>
</evidence>
<dbReference type="Gene3D" id="3.40.50.1100">
    <property type="match status" value="2"/>
</dbReference>
<dbReference type="InterPro" id="IPR000634">
    <property type="entry name" value="Ser/Thr_deHydtase_PyrdxlP-BS"/>
</dbReference>
<dbReference type="OrthoDB" id="9811476at2"/>
<dbReference type="InterPro" id="IPR050147">
    <property type="entry name" value="Ser/Thr_Dehydratase"/>
</dbReference>
<dbReference type="GO" id="GO:0030170">
    <property type="term" value="F:pyridoxal phosphate binding"/>
    <property type="evidence" value="ECO:0007669"/>
    <property type="project" value="InterPro"/>
</dbReference>
<accession>D7CUN0</accession>
<dbReference type="EMBL" id="CP002049">
    <property type="protein sequence ID" value="ADI14021.1"/>
    <property type="molecule type" value="Genomic_DNA"/>
</dbReference>
<organism evidence="6 7">
    <name type="scientific">Truepera radiovictrix (strain DSM 17093 / CIP 108686 / LMG 22925 / RQ-24)</name>
    <dbReference type="NCBI Taxonomy" id="649638"/>
    <lineage>
        <taxon>Bacteria</taxon>
        <taxon>Thermotogati</taxon>
        <taxon>Deinococcota</taxon>
        <taxon>Deinococci</taxon>
        <taxon>Trueperales</taxon>
        <taxon>Trueperaceae</taxon>
        <taxon>Truepera</taxon>
    </lineage>
</organism>
<evidence type="ECO:0000259" key="5">
    <source>
        <dbReference type="Pfam" id="PF00291"/>
    </source>
</evidence>
<comment type="cofactor">
    <cofactor evidence="1">
        <name>pyridoxal 5'-phosphate</name>
        <dbReference type="ChEBI" id="CHEBI:597326"/>
    </cofactor>
</comment>
<dbReference type="GO" id="GO:0009097">
    <property type="term" value="P:isoleucine biosynthetic process"/>
    <property type="evidence" value="ECO:0007669"/>
    <property type="project" value="TreeGrafter"/>
</dbReference>
<dbReference type="GO" id="GO:0004794">
    <property type="term" value="F:threonine deaminase activity"/>
    <property type="evidence" value="ECO:0007669"/>
    <property type="project" value="TreeGrafter"/>
</dbReference>
<dbReference type="GO" id="GO:0003941">
    <property type="term" value="F:L-serine ammonia-lyase activity"/>
    <property type="evidence" value="ECO:0007669"/>
    <property type="project" value="TreeGrafter"/>
</dbReference>
<name>D7CUN0_TRURR</name>
<keyword evidence="3" id="KW-0663">Pyridoxal phosphate</keyword>
<dbReference type="GO" id="GO:0006565">
    <property type="term" value="P:L-serine catabolic process"/>
    <property type="evidence" value="ECO:0007669"/>
    <property type="project" value="TreeGrafter"/>
</dbReference>
<dbReference type="InterPro" id="IPR036052">
    <property type="entry name" value="TrpB-like_PALP_sf"/>
</dbReference>
<evidence type="ECO:0000313" key="6">
    <source>
        <dbReference type="EMBL" id="ADI14021.1"/>
    </source>
</evidence>
<protein>
    <submittedName>
        <fullName evidence="6">Pyridoxal-5'-phosphate-dependent protein beta subunit</fullName>
    </submittedName>
</protein>
<dbReference type="SUPFAM" id="SSF53686">
    <property type="entry name" value="Tryptophan synthase beta subunit-like PLP-dependent enzymes"/>
    <property type="match status" value="1"/>
</dbReference>
<dbReference type="PROSITE" id="PS00165">
    <property type="entry name" value="DEHYDRATASE_SER_THR"/>
    <property type="match status" value="1"/>
</dbReference>
<dbReference type="KEGG" id="tra:Trad_0887"/>
<dbReference type="InterPro" id="IPR001926">
    <property type="entry name" value="TrpB-like_PALP"/>
</dbReference>
<keyword evidence="4" id="KW-0456">Lyase</keyword>
<dbReference type="FunFam" id="3.40.50.1100:FF:000005">
    <property type="entry name" value="Threonine dehydratase catabolic"/>
    <property type="match status" value="1"/>
</dbReference>
<evidence type="ECO:0000256" key="3">
    <source>
        <dbReference type="ARBA" id="ARBA00022898"/>
    </source>
</evidence>
<keyword evidence="7" id="KW-1185">Reference proteome</keyword>
<gene>
    <name evidence="6" type="ordered locus">Trad_0887</name>
</gene>
<dbReference type="PANTHER" id="PTHR48078">
    <property type="entry name" value="THREONINE DEHYDRATASE, MITOCHONDRIAL-RELATED"/>
    <property type="match status" value="1"/>
</dbReference>
<reference evidence="7" key="1">
    <citation type="submission" date="2010-05" db="EMBL/GenBank/DDBJ databases">
        <title>The complete genome of Truepera radiovictris DSM 17093.</title>
        <authorList>
            <consortium name="US DOE Joint Genome Institute (JGI-PGF)"/>
            <person name="Lucas S."/>
            <person name="Copeland A."/>
            <person name="Lapidus A."/>
            <person name="Glavina del Rio T."/>
            <person name="Dalin E."/>
            <person name="Tice H."/>
            <person name="Bruce D."/>
            <person name="Goodwin L."/>
            <person name="Pitluck S."/>
            <person name="Kyrpides N."/>
            <person name="Mavromatis K."/>
            <person name="Ovchinnikova G."/>
            <person name="Munk A.C."/>
            <person name="Detter J.C."/>
            <person name="Han C."/>
            <person name="Tapia R."/>
            <person name="Land M."/>
            <person name="Hauser L."/>
            <person name="Markowitz V."/>
            <person name="Cheng J.-F."/>
            <person name="Hugenholtz P."/>
            <person name="Woyke T."/>
            <person name="Wu D."/>
            <person name="Tindall B."/>
            <person name="Pomrenke H.G."/>
            <person name="Brambilla E."/>
            <person name="Klenk H.-P."/>
            <person name="Eisen J.A."/>
        </authorList>
    </citation>
    <scope>NUCLEOTIDE SEQUENCE [LARGE SCALE GENOMIC DNA]</scope>
    <source>
        <strain evidence="7">DSM 17093 / CIP 108686 / LMG 22925 / RQ-24</strain>
    </source>
</reference>
<evidence type="ECO:0000313" key="7">
    <source>
        <dbReference type="Proteomes" id="UP000000379"/>
    </source>
</evidence>
<dbReference type="Pfam" id="PF00291">
    <property type="entry name" value="PALP"/>
    <property type="match status" value="1"/>
</dbReference>
<proteinExistence type="inferred from homology"/>
<reference evidence="6 7" key="2">
    <citation type="journal article" date="2011" name="Stand. Genomic Sci.">
        <title>Complete genome sequence of Truepera radiovictrix type strain (RQ-24).</title>
        <authorList>
            <person name="Ivanova N."/>
            <person name="Rohde C."/>
            <person name="Munk C."/>
            <person name="Nolan M."/>
            <person name="Lucas S."/>
            <person name="Del Rio T.G."/>
            <person name="Tice H."/>
            <person name="Deshpande S."/>
            <person name="Cheng J.F."/>
            <person name="Tapia R."/>
            <person name="Han C."/>
            <person name="Goodwin L."/>
            <person name="Pitluck S."/>
            <person name="Liolios K."/>
            <person name="Mavromatis K."/>
            <person name="Mikhailova N."/>
            <person name="Pati A."/>
            <person name="Chen A."/>
            <person name="Palaniappan K."/>
            <person name="Land M."/>
            <person name="Hauser L."/>
            <person name="Chang Y.J."/>
            <person name="Jeffries C.D."/>
            <person name="Brambilla E."/>
            <person name="Rohde M."/>
            <person name="Goker M."/>
            <person name="Tindall B.J."/>
            <person name="Woyke T."/>
            <person name="Bristow J."/>
            <person name="Eisen J.A."/>
            <person name="Markowitz V."/>
            <person name="Hugenholtz P."/>
            <person name="Kyrpides N.C."/>
            <person name="Klenk H.P."/>
            <person name="Lapidus A."/>
        </authorList>
    </citation>
    <scope>NUCLEOTIDE SEQUENCE [LARGE SCALE GENOMIC DNA]</scope>
    <source>
        <strain evidence="7">DSM 17093 / CIP 108686 / LMG 22925 / RQ-24</strain>
    </source>
</reference>
<dbReference type="RefSeq" id="WP_013177393.1">
    <property type="nucleotide sequence ID" value="NC_014221.1"/>
</dbReference>
<dbReference type="AlphaFoldDB" id="D7CUN0"/>
<dbReference type="GO" id="GO:0006567">
    <property type="term" value="P:L-threonine catabolic process"/>
    <property type="evidence" value="ECO:0007669"/>
    <property type="project" value="TreeGrafter"/>
</dbReference>
<feature type="domain" description="Tryptophan synthase beta chain-like PALP" evidence="5">
    <location>
        <begin position="20"/>
        <end position="304"/>
    </location>
</feature>
<sequence>MLTPPTLEDVRAAAARLAGTVHRTPLLRLPLAGEVYAKAESLQRTGSFKLRGALNFLASLPEAVRARGVVAHSSGNHAQGVACAAALLGVPATIVIPEGAAEVKVARTEAYGARVVRCALGERERVAQGLAEAHGWTLVPPFDHPWIIAGQATAGLELVEALPTVADVLVPLGGGGLLAGVALAVRALAPQARVWGVEPESAADGKASLAAGRVQRWPPERTARTVADGVRTPAVGECNFRIIRERVTDIVTVSEAAILEATRWYAREAKLVVEPTGALSLAGLHALRARGALGGGPTALLISGGNIGLQALAELLAGTSPTDA</sequence>
<comment type="similarity">
    <text evidence="2">Belongs to the serine/threonine dehydratase family.</text>
</comment>
<dbReference type="STRING" id="649638.Trad_0887"/>
<evidence type="ECO:0000256" key="2">
    <source>
        <dbReference type="ARBA" id="ARBA00010869"/>
    </source>
</evidence>
<dbReference type="PANTHER" id="PTHR48078:SF6">
    <property type="entry name" value="L-THREONINE DEHYDRATASE CATABOLIC TDCB"/>
    <property type="match status" value="1"/>
</dbReference>